<dbReference type="RefSeq" id="WP_176399252.1">
    <property type="nucleotide sequence ID" value="NZ_CP088288.1"/>
</dbReference>
<dbReference type="Gene3D" id="3.40.50.2000">
    <property type="entry name" value="Glycogen Phosphorylase B"/>
    <property type="match status" value="1"/>
</dbReference>
<evidence type="ECO:0000313" key="2">
    <source>
        <dbReference type="EMBL" id="NVI47143.1"/>
    </source>
</evidence>
<feature type="domain" description="Glycosyl transferase family 1" evidence="1">
    <location>
        <begin position="71"/>
        <end position="215"/>
    </location>
</feature>
<dbReference type="SUPFAM" id="SSF53756">
    <property type="entry name" value="UDP-Glycosyltransferase/glycogen phosphorylase"/>
    <property type="match status" value="1"/>
</dbReference>
<dbReference type="InterPro" id="IPR001296">
    <property type="entry name" value="Glyco_trans_1"/>
</dbReference>
<protein>
    <submittedName>
        <fullName evidence="2">Glycosyltransferase family 4 protein</fullName>
    </submittedName>
</protein>
<dbReference type="EMBL" id="JAAOLE020000001">
    <property type="protein sequence ID" value="NVI47143.1"/>
    <property type="molecule type" value="Genomic_DNA"/>
</dbReference>
<dbReference type="GO" id="GO:0016757">
    <property type="term" value="F:glycosyltransferase activity"/>
    <property type="evidence" value="ECO:0007669"/>
    <property type="project" value="InterPro"/>
</dbReference>
<proteinExistence type="predicted"/>
<comment type="caution">
    <text evidence="2">The sequence shown here is derived from an EMBL/GenBank/DDBJ whole genome shotgun (WGS) entry which is preliminary data.</text>
</comment>
<dbReference type="Pfam" id="PF00534">
    <property type="entry name" value="Glycos_transf_1"/>
    <property type="match status" value="1"/>
</dbReference>
<name>A0A974A3L1_9BRAD</name>
<dbReference type="InterPro" id="IPR050194">
    <property type="entry name" value="Glycosyltransferase_grp1"/>
</dbReference>
<gene>
    <name evidence="2" type="ORF">HAP48_030145</name>
</gene>
<reference evidence="2" key="1">
    <citation type="submission" date="2020-06" db="EMBL/GenBank/DDBJ databases">
        <title>Whole Genome Sequence of Bradyrhizobium sp. Strain 1S1.</title>
        <authorList>
            <person name="Bromfield E.S.P."/>
            <person name="Cloutier S."/>
        </authorList>
    </citation>
    <scope>NUCLEOTIDE SEQUENCE [LARGE SCALE GENOMIC DNA]</scope>
    <source>
        <strain evidence="2">1S1</strain>
    </source>
</reference>
<accession>A0A974A3L1</accession>
<organism evidence="2">
    <name type="scientific">Bradyrhizobium septentrionale</name>
    <dbReference type="NCBI Taxonomy" id="1404411"/>
    <lineage>
        <taxon>Bacteria</taxon>
        <taxon>Pseudomonadati</taxon>
        <taxon>Pseudomonadota</taxon>
        <taxon>Alphaproteobacteria</taxon>
        <taxon>Hyphomicrobiales</taxon>
        <taxon>Nitrobacteraceae</taxon>
        <taxon>Bradyrhizobium</taxon>
    </lineage>
</organism>
<evidence type="ECO:0000259" key="1">
    <source>
        <dbReference type="Pfam" id="PF00534"/>
    </source>
</evidence>
<dbReference type="PANTHER" id="PTHR45947">
    <property type="entry name" value="SULFOQUINOVOSYL TRANSFERASE SQD2"/>
    <property type="match status" value="1"/>
</dbReference>
<sequence>MLSSMPLSPLEHWDAVICTSLAVHKSVDQLLKAQAAFLKARLGARRMPIPQLPVIPLGVNCADFTFREGERQRARQMLGIDDDEIVLLYVGRLSFHAKAHHVPMLLAAEQASKGHKVVLVLAGWFSRDATEELYVRECAQFGPSLRRIFVDGRKAKDLKAAWAAADIFTSLADNFQETFGLTPVEAMASGLPVVVSDWNGYKETIRHGTDGFRVPTLTLPPGSAEFLVERADFGFDNYDTYTALTSQLIAVDIPAAATAYSTLFANPDLRRQMGAAGQKRARDHYDWSQIMKLYAQLWTELGARRRSKVEGTVPAGAIRPDRLNPFSMFNSYPTRTLDGACVFALGEGVDRKEVQRRLSAESIARAAQVVARPQVVDEIVGAFEKHGPSLSMSDLIRHMPNVPGESVERTVMVLTKCGILTLQSKPKATPSARKP</sequence>
<dbReference type="CDD" id="cd03801">
    <property type="entry name" value="GT4_PimA-like"/>
    <property type="match status" value="1"/>
</dbReference>
<dbReference type="PANTHER" id="PTHR45947:SF3">
    <property type="entry name" value="SULFOQUINOVOSYL TRANSFERASE SQD2"/>
    <property type="match status" value="1"/>
</dbReference>
<dbReference type="AlphaFoldDB" id="A0A974A3L1"/>